<dbReference type="PANTHER" id="PTHR43723">
    <property type="entry name" value="COBALT TRANSPORT PROTEIN CBIQ"/>
    <property type="match status" value="1"/>
</dbReference>
<dbReference type="InterPro" id="IPR052770">
    <property type="entry name" value="Cobalt_transport_CbiQ"/>
</dbReference>
<keyword evidence="3 6" id="KW-0812">Transmembrane</keyword>
<evidence type="ECO:0000256" key="4">
    <source>
        <dbReference type="ARBA" id="ARBA00022989"/>
    </source>
</evidence>
<protein>
    <submittedName>
        <fullName evidence="7">Cobalt ECF transporter T component CbiQ</fullName>
    </submittedName>
</protein>
<evidence type="ECO:0000256" key="2">
    <source>
        <dbReference type="ARBA" id="ARBA00022475"/>
    </source>
</evidence>
<dbReference type="AlphaFoldDB" id="A0A3G1KZZ1"/>
<reference evidence="7 8" key="1">
    <citation type="submission" date="2016-10" db="EMBL/GenBank/DDBJ databases">
        <title>Complete Genome Sequence of Peptococcaceae strain DCMF.</title>
        <authorList>
            <person name="Edwards R.J."/>
            <person name="Holland S.I."/>
            <person name="Deshpande N.P."/>
            <person name="Wong Y.K."/>
            <person name="Ertan H."/>
            <person name="Manefield M."/>
            <person name="Russell T.L."/>
            <person name="Lee M.J."/>
        </authorList>
    </citation>
    <scope>NUCLEOTIDE SEQUENCE [LARGE SCALE GENOMIC DNA]</scope>
    <source>
        <strain evidence="7 8">DCMF</strain>
    </source>
</reference>
<evidence type="ECO:0000256" key="1">
    <source>
        <dbReference type="ARBA" id="ARBA00004651"/>
    </source>
</evidence>
<feature type="transmembrane region" description="Helical" evidence="6">
    <location>
        <begin position="155"/>
        <end position="176"/>
    </location>
</feature>
<name>A0A3G1KZZ1_FORW1</name>
<feature type="transmembrane region" description="Helical" evidence="6">
    <location>
        <begin position="66"/>
        <end position="86"/>
    </location>
</feature>
<feature type="transmembrane region" description="Helical" evidence="6">
    <location>
        <begin position="234"/>
        <end position="253"/>
    </location>
</feature>
<keyword evidence="4 6" id="KW-1133">Transmembrane helix</keyword>
<dbReference type="CDD" id="cd16914">
    <property type="entry name" value="EcfT"/>
    <property type="match status" value="1"/>
</dbReference>
<evidence type="ECO:0000256" key="3">
    <source>
        <dbReference type="ARBA" id="ARBA00022692"/>
    </source>
</evidence>
<dbReference type="Proteomes" id="UP000323521">
    <property type="component" value="Chromosome"/>
</dbReference>
<evidence type="ECO:0000313" key="7">
    <source>
        <dbReference type="EMBL" id="ATW28106.1"/>
    </source>
</evidence>
<keyword evidence="5 6" id="KW-0472">Membrane</keyword>
<feature type="transmembrane region" description="Helical" evidence="6">
    <location>
        <begin position="22"/>
        <end position="54"/>
    </location>
</feature>
<dbReference type="GO" id="GO:0006824">
    <property type="term" value="P:cobalt ion transport"/>
    <property type="evidence" value="ECO:0007669"/>
    <property type="project" value="InterPro"/>
</dbReference>
<dbReference type="GO" id="GO:0043190">
    <property type="term" value="C:ATP-binding cassette (ABC) transporter complex"/>
    <property type="evidence" value="ECO:0007669"/>
    <property type="project" value="InterPro"/>
</dbReference>
<evidence type="ECO:0000256" key="6">
    <source>
        <dbReference type="SAM" id="Phobius"/>
    </source>
</evidence>
<dbReference type="InterPro" id="IPR012809">
    <property type="entry name" value="ECF_CbiQ"/>
</dbReference>
<keyword evidence="8" id="KW-1185">Reference proteome</keyword>
<proteinExistence type="predicted"/>
<evidence type="ECO:0000313" key="8">
    <source>
        <dbReference type="Proteomes" id="UP000323521"/>
    </source>
</evidence>
<keyword evidence="2" id="KW-1003">Cell membrane</keyword>
<sequence>MFYIDQFVYANKMRRYHPGERAVFSFVTMIICLTAKSLLIDLLVIGIMVGMLVLKAKIPWPVVLKLMSVPMSFLVIGVLTIALSFGRTDFGMAASFPIGGYYLGVSQAGLKTAGLIFLQALSSVTCLYFLALTVPMIELIFVLQSCKVPALVIELMMLIYRFIFVFVETAFNIYTAQSSRWGYCNFRRSLYSFGILFANLWGKVFLKSRALLDSLMSRGYEGELKVLNPRYTCSWGNIFVFCFIDCGLVMLALI</sequence>
<feature type="transmembrane region" description="Helical" evidence="6">
    <location>
        <begin position="125"/>
        <end position="143"/>
    </location>
</feature>
<dbReference type="PANTHER" id="PTHR43723:SF1">
    <property type="entry name" value="COBALT TRANSPORT PROTEIN CBIQ"/>
    <property type="match status" value="1"/>
</dbReference>
<dbReference type="OrthoDB" id="9815246at2"/>
<dbReference type="KEGG" id="fwa:DCMF_28130"/>
<dbReference type="InterPro" id="IPR003339">
    <property type="entry name" value="ABC/ECF_trnsptr_transmembrane"/>
</dbReference>
<evidence type="ECO:0000256" key="5">
    <source>
        <dbReference type="ARBA" id="ARBA00023136"/>
    </source>
</evidence>
<dbReference type="RefSeq" id="WP_148137515.1">
    <property type="nucleotide sequence ID" value="NZ_CP017634.1"/>
</dbReference>
<dbReference type="Pfam" id="PF02361">
    <property type="entry name" value="CbiQ"/>
    <property type="match status" value="1"/>
</dbReference>
<dbReference type="EMBL" id="CP017634">
    <property type="protein sequence ID" value="ATW28106.1"/>
    <property type="molecule type" value="Genomic_DNA"/>
</dbReference>
<dbReference type="NCBIfam" id="TIGR02454">
    <property type="entry name" value="ECF_T_CbiQ"/>
    <property type="match status" value="1"/>
</dbReference>
<feature type="transmembrane region" description="Helical" evidence="6">
    <location>
        <begin position="188"/>
        <end position="206"/>
    </location>
</feature>
<accession>A0A3G1KZZ1</accession>
<comment type="subcellular location">
    <subcellularLocation>
        <location evidence="1">Cell membrane</location>
        <topology evidence="1">Multi-pass membrane protein</topology>
    </subcellularLocation>
</comment>
<gene>
    <name evidence="7" type="ORF">DCMF_28130</name>
</gene>
<organism evidence="7 8">
    <name type="scientific">Formimonas warabiya</name>
    <dbReference type="NCBI Taxonomy" id="1761012"/>
    <lineage>
        <taxon>Bacteria</taxon>
        <taxon>Bacillati</taxon>
        <taxon>Bacillota</taxon>
        <taxon>Clostridia</taxon>
        <taxon>Eubacteriales</taxon>
        <taxon>Peptococcaceae</taxon>
        <taxon>Candidatus Formimonas</taxon>
    </lineage>
</organism>